<dbReference type="InterPro" id="IPR002575">
    <property type="entry name" value="Aminoglycoside_PTrfase"/>
</dbReference>
<keyword evidence="2" id="KW-0418">Kinase</keyword>
<dbReference type="InterPro" id="IPR011009">
    <property type="entry name" value="Kinase-like_dom_sf"/>
</dbReference>
<dbReference type="EMBL" id="FPHG01000037">
    <property type="protein sequence ID" value="SFV58833.1"/>
    <property type="molecule type" value="Genomic_DNA"/>
</dbReference>
<evidence type="ECO:0000259" key="1">
    <source>
        <dbReference type="Pfam" id="PF01636"/>
    </source>
</evidence>
<dbReference type="Pfam" id="PF01636">
    <property type="entry name" value="APH"/>
    <property type="match status" value="1"/>
</dbReference>
<gene>
    <name evidence="2" type="ORF">MNB_SV-9-1150</name>
</gene>
<dbReference type="SUPFAM" id="SSF56112">
    <property type="entry name" value="Protein kinase-like (PK-like)"/>
    <property type="match status" value="1"/>
</dbReference>
<protein>
    <submittedName>
        <fullName evidence="2">Homoserine kinase</fullName>
        <ecNumber evidence="2">2.7.1.39</ecNumber>
    </submittedName>
</protein>
<proteinExistence type="predicted"/>
<reference evidence="2" key="1">
    <citation type="submission" date="2016-10" db="EMBL/GenBank/DDBJ databases">
        <authorList>
            <person name="de Groot N.N."/>
        </authorList>
    </citation>
    <scope>NUCLEOTIDE SEQUENCE</scope>
</reference>
<evidence type="ECO:0000313" key="2">
    <source>
        <dbReference type="EMBL" id="SFV58833.1"/>
    </source>
</evidence>
<dbReference type="AlphaFoldDB" id="A0A1W1BZA9"/>
<keyword evidence="2" id="KW-0808">Transferase</keyword>
<dbReference type="GO" id="GO:0004413">
    <property type="term" value="F:homoserine kinase activity"/>
    <property type="evidence" value="ECO:0007669"/>
    <property type="project" value="UniProtKB-EC"/>
</dbReference>
<accession>A0A1W1BZA9</accession>
<feature type="domain" description="Aminoglycoside phosphotransferase" evidence="1">
    <location>
        <begin position="145"/>
        <end position="194"/>
    </location>
</feature>
<organism evidence="2">
    <name type="scientific">hydrothermal vent metagenome</name>
    <dbReference type="NCBI Taxonomy" id="652676"/>
    <lineage>
        <taxon>unclassified sequences</taxon>
        <taxon>metagenomes</taxon>
        <taxon>ecological metagenomes</taxon>
    </lineage>
</organism>
<name>A0A1W1BZA9_9ZZZZ</name>
<dbReference type="EC" id="2.7.1.39" evidence="2"/>
<dbReference type="Gene3D" id="3.90.1200.10">
    <property type="match status" value="1"/>
</dbReference>
<sequence length="251" mass="29725">MQLPSKYHNFTLIPTTDGISDSVYLLDDKYVIKYFENKNRLFIDNEIEILNILKDMRVPKVLDRFIIDGKEVIVYTQIKGESRYNPSLENIEEIGKFLKLMHSKTKNIFNKNIKIFSKDVLLDMIIKSKYEPFLKYFNEIDIELKDDGIIHGDLFVDNAKFLNNRLSGVYDFSDASVGDFKFDLAVVAISWCYDEVHINMNKLKKLLISYGIKDSYIEFKPYIRYALLYYSVIRYTNNIDYKKLFNMLKRV</sequence>